<dbReference type="Proteomes" id="UP000887564">
    <property type="component" value="Unplaced"/>
</dbReference>
<evidence type="ECO:0000313" key="2">
    <source>
        <dbReference type="WBParaSite" id="PEQ_0000659601-mRNA-1"/>
    </source>
</evidence>
<keyword evidence="1" id="KW-1185">Reference proteome</keyword>
<dbReference type="AlphaFoldDB" id="A0A914RJY5"/>
<dbReference type="PANTHER" id="PTHR24413">
    <property type="entry name" value="SPECKLE-TYPE POZ PROTEIN"/>
    <property type="match status" value="1"/>
</dbReference>
<proteinExistence type="predicted"/>
<accession>A0A914RJY5</accession>
<dbReference type="WBParaSite" id="PEQ_0000659601-mRNA-1">
    <property type="protein sequence ID" value="PEQ_0000659601-mRNA-1"/>
    <property type="gene ID" value="PEQ_0000659601"/>
</dbReference>
<sequence>MVLAERYQMDELKQLCEEKLCSLVDKNNIAEMLYLADLYNCPFLKTAVVDVVRYILVSYEIPENISDPLSLAVTHKMDVQLRINKAYVMGTQSWQMLKESNPKLMNEVMERVVLGAETASPPPNKRQRQHFSSSWKPILSEVLSSAATHLSEAAEVLSLGLAEELILRYCKCGKKILIFAFGQGSSAILSTIL</sequence>
<reference evidence="2" key="1">
    <citation type="submission" date="2022-11" db="UniProtKB">
        <authorList>
            <consortium name="WormBaseParasite"/>
        </authorList>
    </citation>
    <scope>IDENTIFICATION</scope>
</reference>
<dbReference type="Gene3D" id="1.25.40.420">
    <property type="match status" value="1"/>
</dbReference>
<name>A0A914RJY5_PAREQ</name>
<evidence type="ECO:0000313" key="1">
    <source>
        <dbReference type="Proteomes" id="UP000887564"/>
    </source>
</evidence>
<protein>
    <submittedName>
        <fullName evidence="2">Uncharacterized protein</fullName>
    </submittedName>
</protein>
<organism evidence="1 2">
    <name type="scientific">Parascaris equorum</name>
    <name type="common">Equine roundworm</name>
    <dbReference type="NCBI Taxonomy" id="6256"/>
    <lineage>
        <taxon>Eukaryota</taxon>
        <taxon>Metazoa</taxon>
        <taxon>Ecdysozoa</taxon>
        <taxon>Nematoda</taxon>
        <taxon>Chromadorea</taxon>
        <taxon>Rhabditida</taxon>
        <taxon>Spirurina</taxon>
        <taxon>Ascaridomorpha</taxon>
        <taxon>Ascaridoidea</taxon>
        <taxon>Ascarididae</taxon>
        <taxon>Parascaris</taxon>
    </lineage>
</organism>